<evidence type="ECO:0000313" key="3">
    <source>
        <dbReference type="EMBL" id="KAK9065786.1"/>
    </source>
</evidence>
<keyword evidence="4" id="KW-1185">Reference proteome</keyword>
<dbReference type="PANTHER" id="PTHR33659:SF11">
    <property type="entry name" value="TRANSMEMBRANE PROTEIN"/>
    <property type="match status" value="1"/>
</dbReference>
<dbReference type="PANTHER" id="PTHR33659">
    <property type="entry name" value="PROTEIN, PUTATIVE-RELATED-RELATED"/>
    <property type="match status" value="1"/>
</dbReference>
<evidence type="ECO:0000313" key="4">
    <source>
        <dbReference type="Proteomes" id="UP001408789"/>
    </source>
</evidence>
<proteinExistence type="predicted"/>
<evidence type="ECO:0000256" key="1">
    <source>
        <dbReference type="SAM" id="MobiDB-lite"/>
    </source>
</evidence>
<reference evidence="3 4" key="1">
    <citation type="submission" date="2024-04" db="EMBL/GenBank/DDBJ databases">
        <title>The reference genome of an endangered Asteraceae, Deinandra increscens subsp. villosa, native to the Central Coast of California.</title>
        <authorList>
            <person name="Guilliams M."/>
            <person name="Hasenstab-Lehman K."/>
            <person name="Meyer R."/>
            <person name="Mcevoy S."/>
        </authorList>
    </citation>
    <scope>NUCLEOTIDE SEQUENCE [LARGE SCALE GENOMIC DNA]</scope>
    <source>
        <tissue evidence="3">Leaf</tissue>
    </source>
</reference>
<feature type="transmembrane region" description="Helical" evidence="2">
    <location>
        <begin position="55"/>
        <end position="74"/>
    </location>
</feature>
<dbReference type="AlphaFoldDB" id="A0AAP0CZD7"/>
<keyword evidence="2" id="KW-0812">Transmembrane</keyword>
<dbReference type="EMBL" id="JBCNJP010000016">
    <property type="protein sequence ID" value="KAK9065786.1"/>
    <property type="molecule type" value="Genomic_DNA"/>
</dbReference>
<comment type="caution">
    <text evidence="3">The sequence shown here is derived from an EMBL/GenBank/DDBJ whole genome shotgun (WGS) entry which is preliminary data.</text>
</comment>
<feature type="transmembrane region" description="Helical" evidence="2">
    <location>
        <begin position="86"/>
        <end position="107"/>
    </location>
</feature>
<evidence type="ECO:0000256" key="2">
    <source>
        <dbReference type="SAM" id="Phobius"/>
    </source>
</evidence>
<dbReference type="Proteomes" id="UP001408789">
    <property type="component" value="Unassembled WGS sequence"/>
</dbReference>
<sequence>MVRRERGAAGKRRRGGGKGLVGAGVTCDGKEEQGRRKGFRRSREMAQISNIVKKASVFAVVALSAVAAVSAQAVAPAPSPDAGAAFSVPISGVVIGSSMLLSLVALFRN</sequence>
<keyword evidence="2" id="KW-1133">Transmembrane helix</keyword>
<keyword evidence="2" id="KW-0472">Membrane</keyword>
<protein>
    <submittedName>
        <fullName evidence="3">Uncharacterized protein</fullName>
    </submittedName>
</protein>
<gene>
    <name evidence="3" type="ORF">SSX86_015187</name>
</gene>
<accession>A0AAP0CZD7</accession>
<name>A0AAP0CZD7_9ASTR</name>
<organism evidence="3 4">
    <name type="scientific">Deinandra increscens subsp. villosa</name>
    <dbReference type="NCBI Taxonomy" id="3103831"/>
    <lineage>
        <taxon>Eukaryota</taxon>
        <taxon>Viridiplantae</taxon>
        <taxon>Streptophyta</taxon>
        <taxon>Embryophyta</taxon>
        <taxon>Tracheophyta</taxon>
        <taxon>Spermatophyta</taxon>
        <taxon>Magnoliopsida</taxon>
        <taxon>eudicotyledons</taxon>
        <taxon>Gunneridae</taxon>
        <taxon>Pentapetalae</taxon>
        <taxon>asterids</taxon>
        <taxon>campanulids</taxon>
        <taxon>Asterales</taxon>
        <taxon>Asteraceae</taxon>
        <taxon>Asteroideae</taxon>
        <taxon>Heliantheae alliance</taxon>
        <taxon>Madieae</taxon>
        <taxon>Madiinae</taxon>
        <taxon>Deinandra</taxon>
    </lineage>
</organism>
<feature type="region of interest" description="Disordered" evidence="1">
    <location>
        <begin position="1"/>
        <end position="40"/>
    </location>
</feature>